<evidence type="ECO:0000313" key="3">
    <source>
        <dbReference type="Proteomes" id="UP000066737"/>
    </source>
</evidence>
<evidence type="ECO:0000313" key="2">
    <source>
        <dbReference type="EMBL" id="CQH65462.1"/>
    </source>
</evidence>
<geneLocation type="plasmid" evidence="3">
    <name>pSTJ003</name>
</geneLocation>
<dbReference type="KEGG" id="hhb:Hhub_6125"/>
<dbReference type="OrthoDB" id="350776at2157"/>
<dbReference type="AlphaFoldDB" id="A0A0U5D2Q0"/>
<dbReference type="GeneID" id="43331128"/>
<gene>
    <name evidence="2" type="ORF">HHUB_6125</name>
</gene>
<proteinExistence type="predicted"/>
<feature type="region of interest" description="Disordered" evidence="1">
    <location>
        <begin position="1"/>
        <end position="50"/>
    </location>
</feature>
<evidence type="ECO:0000256" key="1">
    <source>
        <dbReference type="SAM" id="MobiDB-lite"/>
    </source>
</evidence>
<reference evidence="3" key="1">
    <citation type="journal article" date="2016" name="Environ. Microbiol.">
        <title>The complete genome of a viable archaeum isolated from 123-million-year-old rock salt.</title>
        <authorList>
            <person name="Jaakkola S.T."/>
            <person name="Pfeiffer F."/>
            <person name="Ravantti J.J."/>
            <person name="Guo Q."/>
            <person name="Liu Y."/>
            <person name="Chen X."/>
            <person name="Ma H."/>
            <person name="Yang C."/>
            <person name="Oksanen H.M."/>
            <person name="Bamford D.H."/>
        </authorList>
    </citation>
    <scope>NUCLEOTIDE SEQUENCE</scope>
    <source>
        <strain evidence="3">JI20-1</strain>
        <plasmid evidence="3">Plasmid pSTJ003</plasmid>
    </source>
</reference>
<name>A0A0U5D2Q0_9EURY</name>
<organism evidence="2 3">
    <name type="scientific">Halobacterium hubeiense</name>
    <dbReference type="NCBI Taxonomy" id="1407499"/>
    <lineage>
        <taxon>Archaea</taxon>
        <taxon>Methanobacteriati</taxon>
        <taxon>Methanobacteriota</taxon>
        <taxon>Stenosarchaea group</taxon>
        <taxon>Halobacteria</taxon>
        <taxon>Halobacteriales</taxon>
        <taxon>Halobacteriaceae</taxon>
        <taxon>Halobacterium</taxon>
    </lineage>
</organism>
<sequence length="105" mass="11644">MTNDDPNEEAAGHHKVVIRENSQGERDLGYTTGSDPPTSRSPADYGWGTELKTPAFDDVRDVVDLEAHEPGTHVATIHYDLDAWEYTVEFLVETNRGPDSDVTSK</sequence>
<dbReference type="RefSeq" id="WP_157534049.1">
    <property type="nucleotide sequence ID" value="NZ_LN831305.1"/>
</dbReference>
<accession>A0A0U5D2Q0</accession>
<protein>
    <submittedName>
        <fullName evidence="2">Uncharacterized protein</fullName>
    </submittedName>
</protein>
<dbReference type="Proteomes" id="UP000066737">
    <property type="component" value="Plasmid pSTJ003"/>
</dbReference>
<keyword evidence="3" id="KW-1185">Reference proteome</keyword>
<feature type="compositionally biased region" description="Polar residues" evidence="1">
    <location>
        <begin position="31"/>
        <end position="41"/>
    </location>
</feature>
<dbReference type="EMBL" id="LN831305">
    <property type="protein sequence ID" value="CQH65462.1"/>
    <property type="molecule type" value="Genomic_DNA"/>
</dbReference>